<evidence type="ECO:0000256" key="1">
    <source>
        <dbReference type="SAM" id="SignalP"/>
    </source>
</evidence>
<keyword evidence="3" id="KW-1185">Reference proteome</keyword>
<feature type="chain" id="PRO_5030731217" evidence="1">
    <location>
        <begin position="21"/>
        <end position="112"/>
    </location>
</feature>
<proteinExistence type="predicted"/>
<dbReference type="RefSeq" id="WP_182216690.1">
    <property type="nucleotide sequence ID" value="NZ_JACEZS010000006.1"/>
</dbReference>
<accession>A0A7W2I6M1</accession>
<feature type="signal peptide" evidence="1">
    <location>
        <begin position="1"/>
        <end position="20"/>
    </location>
</feature>
<evidence type="ECO:0000313" key="3">
    <source>
        <dbReference type="Proteomes" id="UP000566711"/>
    </source>
</evidence>
<protein>
    <submittedName>
        <fullName evidence="2">Uncharacterized protein</fullName>
    </submittedName>
</protein>
<reference evidence="2 3" key="1">
    <citation type="submission" date="2020-07" db="EMBL/GenBank/DDBJ databases">
        <title>Novel species isolated from subtropical streams in China.</title>
        <authorList>
            <person name="Lu H."/>
        </authorList>
    </citation>
    <scope>NUCLEOTIDE SEQUENCE [LARGE SCALE GENOMIC DNA]</scope>
    <source>
        <strain evidence="2 3">FT3S</strain>
    </source>
</reference>
<comment type="caution">
    <text evidence="2">The sequence shown here is derived from an EMBL/GenBank/DDBJ whole genome shotgun (WGS) entry which is preliminary data.</text>
</comment>
<gene>
    <name evidence="2" type="ORF">H3H36_09585</name>
</gene>
<dbReference type="AlphaFoldDB" id="A0A7W2I6M1"/>
<keyword evidence="1" id="KW-0732">Signal</keyword>
<organism evidence="2 3">
    <name type="scientific">Rugamonas fusca</name>
    <dbReference type="NCBI Taxonomy" id="2758568"/>
    <lineage>
        <taxon>Bacteria</taxon>
        <taxon>Pseudomonadati</taxon>
        <taxon>Pseudomonadota</taxon>
        <taxon>Betaproteobacteria</taxon>
        <taxon>Burkholderiales</taxon>
        <taxon>Oxalobacteraceae</taxon>
        <taxon>Telluria group</taxon>
        <taxon>Rugamonas</taxon>
    </lineage>
</organism>
<dbReference type="EMBL" id="JACEZS010000006">
    <property type="protein sequence ID" value="MBA5605612.1"/>
    <property type="molecule type" value="Genomic_DNA"/>
</dbReference>
<evidence type="ECO:0000313" key="2">
    <source>
        <dbReference type="EMBL" id="MBA5605612.1"/>
    </source>
</evidence>
<dbReference type="Proteomes" id="UP000566711">
    <property type="component" value="Unassembled WGS sequence"/>
</dbReference>
<name>A0A7W2I6M1_9BURK</name>
<sequence>MKPFHWLPALVLFVSTVAFAGQVRTADEATRLAAEAIHKFALTTVKDECGTIVAIEKSSYFEITVRERHTQNCGGTPETGPRLFNVRVRKQDGRLTSDVYDGTTYKPVDHKP</sequence>